<name>A0A3M8P7B6_9BACL</name>
<dbReference type="PANTHER" id="PTHR24421">
    <property type="entry name" value="NITRATE/NITRITE SENSOR PROTEIN NARX-RELATED"/>
    <property type="match status" value="1"/>
</dbReference>
<dbReference type="AlphaFoldDB" id="A0A3M8P7B6"/>
<feature type="domain" description="Signal transduction histidine kinase subgroup 3 dimerisation and phosphoacceptor" evidence="11">
    <location>
        <begin position="65"/>
        <end position="127"/>
    </location>
</feature>
<keyword evidence="5" id="KW-0547">Nucleotide-binding</keyword>
<dbReference type="GO" id="GO:0046983">
    <property type="term" value="F:protein dimerization activity"/>
    <property type="evidence" value="ECO:0007669"/>
    <property type="project" value="InterPro"/>
</dbReference>
<organism evidence="12 13">
    <name type="scientific">Planococcus salinus</name>
    <dbReference type="NCBI Taxonomy" id="1848460"/>
    <lineage>
        <taxon>Bacteria</taxon>
        <taxon>Bacillati</taxon>
        <taxon>Bacillota</taxon>
        <taxon>Bacilli</taxon>
        <taxon>Bacillales</taxon>
        <taxon>Caryophanaceae</taxon>
        <taxon>Planococcus</taxon>
    </lineage>
</organism>
<dbReference type="EMBL" id="RIAX01000005">
    <property type="protein sequence ID" value="RNF39563.1"/>
    <property type="molecule type" value="Genomic_DNA"/>
</dbReference>
<keyword evidence="3" id="KW-0597">Phosphoprotein</keyword>
<evidence type="ECO:0000256" key="6">
    <source>
        <dbReference type="ARBA" id="ARBA00022777"/>
    </source>
</evidence>
<keyword evidence="4" id="KW-0808">Transferase</keyword>
<dbReference type="GO" id="GO:0005524">
    <property type="term" value="F:ATP binding"/>
    <property type="evidence" value="ECO:0007669"/>
    <property type="project" value="UniProtKB-KW"/>
</dbReference>
<dbReference type="Pfam" id="PF07730">
    <property type="entry name" value="HisKA_3"/>
    <property type="match status" value="1"/>
</dbReference>
<evidence type="ECO:0000256" key="3">
    <source>
        <dbReference type="ARBA" id="ARBA00022553"/>
    </source>
</evidence>
<reference evidence="12 13" key="1">
    <citation type="journal article" date="2018" name="Int. J. Syst. Evol. Microbiol.">
        <title>Planococcus salinus sp. nov., a moderately halophilic bacterium isolated from a saline-alkali soil.</title>
        <authorList>
            <person name="Gan L."/>
        </authorList>
    </citation>
    <scope>NUCLEOTIDE SEQUENCE [LARGE SCALE GENOMIC DNA]</scope>
    <source>
        <strain evidence="12 13">LCB217</strain>
    </source>
</reference>
<evidence type="ECO:0000256" key="10">
    <source>
        <dbReference type="SAM" id="Phobius"/>
    </source>
</evidence>
<keyword evidence="13" id="KW-1185">Reference proteome</keyword>
<feature type="coiled-coil region" evidence="9">
    <location>
        <begin position="30"/>
        <end position="67"/>
    </location>
</feature>
<dbReference type="GO" id="GO:0000155">
    <property type="term" value="F:phosphorelay sensor kinase activity"/>
    <property type="evidence" value="ECO:0007669"/>
    <property type="project" value="InterPro"/>
</dbReference>
<evidence type="ECO:0000256" key="9">
    <source>
        <dbReference type="SAM" id="Coils"/>
    </source>
</evidence>
<evidence type="ECO:0000256" key="4">
    <source>
        <dbReference type="ARBA" id="ARBA00022679"/>
    </source>
</evidence>
<gene>
    <name evidence="12" type="ORF">EEX84_08800</name>
</gene>
<dbReference type="Gene3D" id="3.30.565.10">
    <property type="entry name" value="Histidine kinase-like ATPase, C-terminal domain"/>
    <property type="match status" value="1"/>
</dbReference>
<keyword evidence="10" id="KW-0812">Transmembrane</keyword>
<dbReference type="Gene3D" id="1.20.5.1930">
    <property type="match status" value="1"/>
</dbReference>
<proteinExistence type="predicted"/>
<comment type="caution">
    <text evidence="12">The sequence shown here is derived from an EMBL/GenBank/DDBJ whole genome shotgun (WGS) entry which is preliminary data.</text>
</comment>
<dbReference type="InterPro" id="IPR036890">
    <property type="entry name" value="HATPase_C_sf"/>
</dbReference>
<keyword evidence="8" id="KW-0902">Two-component regulatory system</keyword>
<sequence length="262" mass="29462">MWWGFLPCRLPFCCYALLLAAGFTVFLQILNRFEETAERNEALLTEYRKLKRRVSANEKSARQEERTQIARDIHDSVGHKLTALLMQLEVFRLKSDGQAAQQFGELKALAKESLEETRNAVKTLKHEETGGVSAIIALIRQLEAESFLRIHFSVKAGAFSAPLGNEQMTIVYRAVQEALTNIMRHGGTREADIVFDVPGGSIFRFAITNTVPEKTMIREGFGLSSMRERIEQAGGRLDIIQTHGQFTVQGTLPLPVKKEVKV</sequence>
<evidence type="ECO:0000256" key="2">
    <source>
        <dbReference type="ARBA" id="ARBA00012438"/>
    </source>
</evidence>
<dbReference type="SUPFAM" id="SSF55874">
    <property type="entry name" value="ATPase domain of HSP90 chaperone/DNA topoisomerase II/histidine kinase"/>
    <property type="match status" value="1"/>
</dbReference>
<keyword evidence="9" id="KW-0175">Coiled coil</keyword>
<feature type="transmembrane region" description="Helical" evidence="10">
    <location>
        <begin position="12"/>
        <end position="30"/>
    </location>
</feature>
<evidence type="ECO:0000256" key="7">
    <source>
        <dbReference type="ARBA" id="ARBA00022840"/>
    </source>
</evidence>
<keyword evidence="7" id="KW-0067">ATP-binding</keyword>
<accession>A0A3M8P7B6</accession>
<dbReference type="CDD" id="cd16917">
    <property type="entry name" value="HATPase_UhpB-NarQ-NarX-like"/>
    <property type="match status" value="1"/>
</dbReference>
<dbReference type="InterPro" id="IPR011712">
    <property type="entry name" value="Sig_transdc_His_kin_sub3_dim/P"/>
</dbReference>
<dbReference type="Proteomes" id="UP000275473">
    <property type="component" value="Unassembled WGS sequence"/>
</dbReference>
<keyword evidence="6 12" id="KW-0418">Kinase</keyword>
<keyword evidence="10" id="KW-1133">Transmembrane helix</keyword>
<keyword evidence="10" id="KW-0472">Membrane</keyword>
<evidence type="ECO:0000313" key="12">
    <source>
        <dbReference type="EMBL" id="RNF39563.1"/>
    </source>
</evidence>
<dbReference type="InterPro" id="IPR050482">
    <property type="entry name" value="Sensor_HK_TwoCompSys"/>
</dbReference>
<evidence type="ECO:0000259" key="11">
    <source>
        <dbReference type="Pfam" id="PF07730"/>
    </source>
</evidence>
<comment type="catalytic activity">
    <reaction evidence="1">
        <text>ATP + protein L-histidine = ADP + protein N-phospho-L-histidine.</text>
        <dbReference type="EC" id="2.7.13.3"/>
    </reaction>
</comment>
<dbReference type="EC" id="2.7.13.3" evidence="2"/>
<dbReference type="PANTHER" id="PTHR24421:SF10">
    <property type="entry name" value="NITRATE_NITRITE SENSOR PROTEIN NARQ"/>
    <property type="match status" value="1"/>
</dbReference>
<evidence type="ECO:0000256" key="5">
    <source>
        <dbReference type="ARBA" id="ARBA00022741"/>
    </source>
</evidence>
<protein>
    <recommendedName>
        <fullName evidence="2">histidine kinase</fullName>
        <ecNumber evidence="2">2.7.13.3</ecNumber>
    </recommendedName>
</protein>
<evidence type="ECO:0000256" key="1">
    <source>
        <dbReference type="ARBA" id="ARBA00000085"/>
    </source>
</evidence>
<evidence type="ECO:0000313" key="13">
    <source>
        <dbReference type="Proteomes" id="UP000275473"/>
    </source>
</evidence>
<evidence type="ECO:0000256" key="8">
    <source>
        <dbReference type="ARBA" id="ARBA00023012"/>
    </source>
</evidence>
<dbReference type="GO" id="GO:0016020">
    <property type="term" value="C:membrane"/>
    <property type="evidence" value="ECO:0007669"/>
    <property type="project" value="InterPro"/>
</dbReference>